<keyword evidence="4" id="KW-1185">Reference proteome</keyword>
<reference evidence="3" key="2">
    <citation type="journal article" date="2023" name="IMA Fungus">
        <title>Comparative genomic study of the Penicillium genus elucidates a diverse pangenome and 15 lateral gene transfer events.</title>
        <authorList>
            <person name="Petersen C."/>
            <person name="Sorensen T."/>
            <person name="Nielsen M.R."/>
            <person name="Sondergaard T.E."/>
            <person name="Sorensen J.L."/>
            <person name="Fitzpatrick D.A."/>
            <person name="Frisvad J.C."/>
            <person name="Nielsen K.L."/>
        </authorList>
    </citation>
    <scope>NUCLEOTIDE SEQUENCE</scope>
    <source>
        <strain evidence="3">IBT 21472</strain>
    </source>
</reference>
<reference evidence="3" key="1">
    <citation type="submission" date="2022-12" db="EMBL/GenBank/DDBJ databases">
        <authorList>
            <person name="Petersen C."/>
        </authorList>
    </citation>
    <scope>NUCLEOTIDE SEQUENCE</scope>
    <source>
        <strain evidence="3">IBT 21472</strain>
    </source>
</reference>
<proteinExistence type="predicted"/>
<dbReference type="SUPFAM" id="SSF56317">
    <property type="entry name" value="Carbon-nitrogen hydrolase"/>
    <property type="match status" value="1"/>
</dbReference>
<evidence type="ECO:0000259" key="2">
    <source>
        <dbReference type="PROSITE" id="PS50263"/>
    </source>
</evidence>
<dbReference type="Gene3D" id="3.60.110.10">
    <property type="entry name" value="Carbon-nitrogen hydrolase"/>
    <property type="match status" value="1"/>
</dbReference>
<sequence length="388" mass="42563">MRIATLQFAPKLGDVQGNINRANDLLKNGKPISLGDHTPSIGIGLDLLRPDVLVLPELALTGYNFSSLEAIKPHLEPAGSGPSAAWARETAKRLQCKVCVGYPEIETSSTETEPDQAKYYNSLLVVDEGGEVIHNYRKSFLYFTDETWAAEGNVERGFHELTFQTQDSTPAQGFTDDIHRASTRRVATSFGICMDINPYKFEAPYTAWEFANRVLDSQSQLVIVSMAWLTLLTKEELAALEGQPEMDTFNYWLNRFYPLIDKQMQHTRDLDGEEGPKKVVIVFANRAGEEPAADDTKPPARYAGTSAVIAVTQRPHPETKGSRVGSQEDVIGNKPTLDVKILCWDLLGAAEEGICFADTTGDPKMVFGLRSRSGPGSGSESGSELGSE</sequence>
<evidence type="ECO:0000313" key="4">
    <source>
        <dbReference type="Proteomes" id="UP001147746"/>
    </source>
</evidence>
<dbReference type="PANTHER" id="PTHR11750:SF26">
    <property type="entry name" value="PROTEIN N-TERMINAL AMIDASE"/>
    <property type="match status" value="1"/>
</dbReference>
<dbReference type="PANTHER" id="PTHR11750">
    <property type="entry name" value="PROTEIN N-TERMINAL AMIDASE"/>
    <property type="match status" value="1"/>
</dbReference>
<gene>
    <name evidence="3" type="ORF">N7476_002413</name>
</gene>
<accession>A0A9W9Q555</accession>
<dbReference type="InterPro" id="IPR036526">
    <property type="entry name" value="C-N_Hydrolase_sf"/>
</dbReference>
<dbReference type="PROSITE" id="PS50263">
    <property type="entry name" value="CN_HYDROLASE"/>
    <property type="match status" value="1"/>
</dbReference>
<dbReference type="GO" id="GO:0070773">
    <property type="term" value="F:protein-N-terminal glutamine amidohydrolase activity"/>
    <property type="evidence" value="ECO:0007669"/>
    <property type="project" value="InterPro"/>
</dbReference>
<dbReference type="EMBL" id="JAPZBO010000002">
    <property type="protein sequence ID" value="KAJ5323813.1"/>
    <property type="molecule type" value="Genomic_DNA"/>
</dbReference>
<evidence type="ECO:0000313" key="3">
    <source>
        <dbReference type="EMBL" id="KAJ5323813.1"/>
    </source>
</evidence>
<dbReference type="InterPro" id="IPR039703">
    <property type="entry name" value="Nta1"/>
</dbReference>
<organism evidence="3 4">
    <name type="scientific">Penicillium atrosanguineum</name>
    <dbReference type="NCBI Taxonomy" id="1132637"/>
    <lineage>
        <taxon>Eukaryota</taxon>
        <taxon>Fungi</taxon>
        <taxon>Dikarya</taxon>
        <taxon>Ascomycota</taxon>
        <taxon>Pezizomycotina</taxon>
        <taxon>Eurotiomycetes</taxon>
        <taxon>Eurotiomycetidae</taxon>
        <taxon>Eurotiales</taxon>
        <taxon>Aspergillaceae</taxon>
        <taxon>Penicillium</taxon>
    </lineage>
</organism>
<dbReference type="AlphaFoldDB" id="A0A9W9Q555"/>
<dbReference type="Proteomes" id="UP001147746">
    <property type="component" value="Unassembled WGS sequence"/>
</dbReference>
<feature type="domain" description="CN hydrolase" evidence="2">
    <location>
        <begin position="1"/>
        <end position="339"/>
    </location>
</feature>
<feature type="region of interest" description="Disordered" evidence="1">
    <location>
        <begin position="368"/>
        <end position="388"/>
    </location>
</feature>
<evidence type="ECO:0000256" key="1">
    <source>
        <dbReference type="SAM" id="MobiDB-lite"/>
    </source>
</evidence>
<name>A0A9W9Q555_9EURO</name>
<dbReference type="GO" id="GO:0008418">
    <property type="term" value="F:protein-N-terminal asparagine amidohydrolase activity"/>
    <property type="evidence" value="ECO:0007669"/>
    <property type="project" value="InterPro"/>
</dbReference>
<dbReference type="CDD" id="cd07566">
    <property type="entry name" value="ScNTA1_like"/>
    <property type="match status" value="1"/>
</dbReference>
<dbReference type="GO" id="GO:0030163">
    <property type="term" value="P:protein catabolic process"/>
    <property type="evidence" value="ECO:0007669"/>
    <property type="project" value="TreeGrafter"/>
</dbReference>
<dbReference type="InterPro" id="IPR003010">
    <property type="entry name" value="C-N_Hydrolase"/>
</dbReference>
<protein>
    <submittedName>
        <fullName evidence="3">Carbon-nitrogen hydrolase</fullName>
    </submittedName>
</protein>
<dbReference type="Pfam" id="PF00795">
    <property type="entry name" value="CN_hydrolase"/>
    <property type="match status" value="1"/>
</dbReference>
<comment type="caution">
    <text evidence="3">The sequence shown here is derived from an EMBL/GenBank/DDBJ whole genome shotgun (WGS) entry which is preliminary data.</text>
</comment>
<keyword evidence="3" id="KW-0378">Hydrolase</keyword>